<dbReference type="Proteomes" id="UP000520767">
    <property type="component" value="Unassembled WGS sequence"/>
</dbReference>
<organism evidence="1 2">
    <name type="scientific">Actinophytocola algeriensis</name>
    <dbReference type="NCBI Taxonomy" id="1768010"/>
    <lineage>
        <taxon>Bacteria</taxon>
        <taxon>Bacillati</taxon>
        <taxon>Actinomycetota</taxon>
        <taxon>Actinomycetes</taxon>
        <taxon>Pseudonocardiales</taxon>
        <taxon>Pseudonocardiaceae</taxon>
    </lineage>
</organism>
<keyword evidence="2" id="KW-1185">Reference proteome</keyword>
<dbReference type="AlphaFoldDB" id="A0A7W7VFM5"/>
<dbReference type="PROSITE" id="PS51257">
    <property type="entry name" value="PROKAR_LIPOPROTEIN"/>
    <property type="match status" value="1"/>
</dbReference>
<evidence type="ECO:0008006" key="3">
    <source>
        <dbReference type="Google" id="ProtNLM"/>
    </source>
</evidence>
<dbReference type="EMBL" id="JACHJQ010000005">
    <property type="protein sequence ID" value="MBB4908461.1"/>
    <property type="molecule type" value="Genomic_DNA"/>
</dbReference>
<gene>
    <name evidence="1" type="ORF">FHR82_004714</name>
</gene>
<proteinExistence type="predicted"/>
<evidence type="ECO:0000313" key="1">
    <source>
        <dbReference type="EMBL" id="MBB4908461.1"/>
    </source>
</evidence>
<evidence type="ECO:0000313" key="2">
    <source>
        <dbReference type="Proteomes" id="UP000520767"/>
    </source>
</evidence>
<reference evidence="1 2" key="1">
    <citation type="submission" date="2020-08" db="EMBL/GenBank/DDBJ databases">
        <title>Genomic Encyclopedia of Type Strains, Phase III (KMG-III): the genomes of soil and plant-associated and newly described type strains.</title>
        <authorList>
            <person name="Whitman W."/>
        </authorList>
    </citation>
    <scope>NUCLEOTIDE SEQUENCE [LARGE SCALE GENOMIC DNA]</scope>
    <source>
        <strain evidence="1 2">CECT 8960</strain>
    </source>
</reference>
<dbReference type="RefSeq" id="WP_221464202.1">
    <property type="nucleotide sequence ID" value="NZ_JACHJQ010000005.1"/>
</dbReference>
<protein>
    <recommendedName>
        <fullName evidence="3">Lipoprotein</fullName>
    </recommendedName>
</protein>
<name>A0A7W7VFM5_9PSEU</name>
<comment type="caution">
    <text evidence="1">The sequence shown here is derived from an EMBL/GenBank/DDBJ whole genome shotgun (WGS) entry which is preliminary data.</text>
</comment>
<sequence length="129" mass="13200">MDTRLGVACALVCATVLAGCAAEGPRNDAAETASRFLRAAADGDTAAACALLSPRTREDLVTSDGPCEESLPAGELTGTVAGSDTWSEWAKVDTDAGALFLTEFESGWLVSAAGCQPERDAPYRCLVGG</sequence>
<accession>A0A7W7VFM5</accession>